<dbReference type="InterPro" id="IPR007737">
    <property type="entry name" value="Mga_HTH"/>
</dbReference>
<dbReference type="InterPro" id="IPR016152">
    <property type="entry name" value="PTrfase/Anion_transptr"/>
</dbReference>
<dbReference type="Pfam" id="PF05043">
    <property type="entry name" value="Mga"/>
    <property type="match status" value="1"/>
</dbReference>
<dbReference type="InterPro" id="IPR036634">
    <property type="entry name" value="PRD_sf"/>
</dbReference>
<dbReference type="PANTHER" id="PTHR30185:SF12">
    <property type="entry name" value="TRANSCRIPTIONAL REGULATOR MANR"/>
    <property type="match status" value="1"/>
</dbReference>
<dbReference type="PANTHER" id="PTHR30185">
    <property type="entry name" value="CRYPTIC BETA-GLUCOSIDE BGL OPERON ANTITERMINATOR"/>
    <property type="match status" value="1"/>
</dbReference>
<dbReference type="Gene3D" id="1.10.1790.10">
    <property type="entry name" value="PRD domain"/>
    <property type="match status" value="2"/>
</dbReference>
<feature type="domain" description="PTS EIIA type-2" evidence="5">
    <location>
        <begin position="497"/>
        <end position="638"/>
    </location>
</feature>
<evidence type="ECO:0000313" key="8">
    <source>
        <dbReference type="Proteomes" id="UP000676917"/>
    </source>
</evidence>
<keyword evidence="8" id="KW-1185">Reference proteome</keyword>
<dbReference type="EMBL" id="BORP01000003">
    <property type="protein sequence ID" value="GIO27401.1"/>
    <property type="molecule type" value="Genomic_DNA"/>
</dbReference>
<reference evidence="7" key="1">
    <citation type="submission" date="2021-03" db="EMBL/GenBank/DDBJ databases">
        <title>Antimicrobial resistance genes in bacteria isolated from Japanese honey, and their potential for conferring macrolide and lincosamide resistance in the American foulbrood pathogen Paenibacillus larvae.</title>
        <authorList>
            <person name="Okamoto M."/>
            <person name="Kumagai M."/>
            <person name="Kanamori H."/>
            <person name="Takamatsu D."/>
        </authorList>
    </citation>
    <scope>NUCLEOTIDE SEQUENCE</scope>
    <source>
        <strain evidence="7">J43TS3</strain>
    </source>
</reference>
<feature type="domain" description="PRD" evidence="6">
    <location>
        <begin position="173"/>
        <end position="279"/>
    </location>
</feature>
<protein>
    <submittedName>
        <fullName evidence="7">PTS fructose transporter subunit IIA</fullName>
    </submittedName>
</protein>
<dbReference type="InterPro" id="IPR013196">
    <property type="entry name" value="HTH_11"/>
</dbReference>
<dbReference type="AlphaFoldDB" id="A0A920C604"/>
<dbReference type="RefSeq" id="WP_212920881.1">
    <property type="nucleotide sequence ID" value="NZ_BORP01000003.1"/>
</dbReference>
<dbReference type="Pfam" id="PF00874">
    <property type="entry name" value="PRD"/>
    <property type="match status" value="2"/>
</dbReference>
<evidence type="ECO:0000256" key="1">
    <source>
        <dbReference type="ARBA" id="ARBA00022737"/>
    </source>
</evidence>
<evidence type="ECO:0000256" key="2">
    <source>
        <dbReference type="ARBA" id="ARBA00023015"/>
    </source>
</evidence>
<dbReference type="InterPro" id="IPR050661">
    <property type="entry name" value="BglG_antiterminators"/>
</dbReference>
<evidence type="ECO:0000256" key="3">
    <source>
        <dbReference type="ARBA" id="ARBA00023159"/>
    </source>
</evidence>
<dbReference type="PROSITE" id="PS51094">
    <property type="entry name" value="PTS_EIIA_TYPE_2"/>
    <property type="match status" value="1"/>
</dbReference>
<organism evidence="7 8">
    <name type="scientific">Ornithinibacillus bavariensis</name>
    <dbReference type="NCBI Taxonomy" id="545502"/>
    <lineage>
        <taxon>Bacteria</taxon>
        <taxon>Bacillati</taxon>
        <taxon>Bacillota</taxon>
        <taxon>Bacilli</taxon>
        <taxon>Bacillales</taxon>
        <taxon>Bacillaceae</taxon>
        <taxon>Ornithinibacillus</taxon>
    </lineage>
</organism>
<evidence type="ECO:0000259" key="6">
    <source>
        <dbReference type="PROSITE" id="PS51372"/>
    </source>
</evidence>
<sequence>MNEKQKELLNLLRRKHGEWINANELADFLNCSTRTIRNYVSKINNELSNAIESSNIGYRLNKEALKSNRQNSDDSEFKLNNRKSRIFLEMLKYSSDGIDLFDLSEKLFISESTLKNDIQELKQSLPAQTLEITIKNNIVKLKGSERSRRKYMVELLYDEGNIYDELKSSIEKMIEEISLDELRNIIRTALSDHNIFINQYSLNSIAFHFAVSIERIRQGYILSENDQDLYKNNLSQQEYILTNEITEELSKIYNIHFPELEIYQLALQFVGLYDKSLVEDNTEKIETYVDSTILSTLKDVLRKAEKVYFIDFEDADFINKLAIHLQGLFYRSKYQKFVRNSSLLDIKISYPIIYDVSVYISSLIQEKIDVRFNEDEISFIALHIGSLLEKQRDIDKHEIRILLVADDYHGIREQLTNKIIKRLGDAVGIQSIPNHNDIGLYMFDLLVTTDRKVASAYEGSVFIKPFLTDRDIIKIERRVEATRKLHQKIAINNFIKRFFNEALYLNQIDPSGLVEGDIVKRMNQMMVEQGYVNDSFYYSIQKREQMSPTSFPSGIAVPHSIELDAIKSGIAIVTLQEPIVWSGHEVKMVALVAINNKESKTFNRLFELFIEIVSESYNVEQLRKSENFDEFINKLKMMVNELIDSNAS</sequence>
<keyword evidence="2" id="KW-0805">Transcription regulation</keyword>
<name>A0A920C604_9BACI</name>
<accession>A0A920C604</accession>
<feature type="domain" description="PRD" evidence="6">
    <location>
        <begin position="288"/>
        <end position="394"/>
    </location>
</feature>
<dbReference type="GO" id="GO:0006355">
    <property type="term" value="P:regulation of DNA-templated transcription"/>
    <property type="evidence" value="ECO:0007669"/>
    <property type="project" value="InterPro"/>
</dbReference>
<evidence type="ECO:0000259" key="5">
    <source>
        <dbReference type="PROSITE" id="PS51094"/>
    </source>
</evidence>
<dbReference type="Pfam" id="PF08279">
    <property type="entry name" value="HTH_11"/>
    <property type="match status" value="1"/>
</dbReference>
<dbReference type="InterPro" id="IPR011608">
    <property type="entry name" value="PRD"/>
</dbReference>
<dbReference type="PROSITE" id="PS51372">
    <property type="entry name" value="PRD_2"/>
    <property type="match status" value="2"/>
</dbReference>
<keyword evidence="4" id="KW-0804">Transcription</keyword>
<dbReference type="SUPFAM" id="SSF63520">
    <property type="entry name" value="PTS-regulatory domain, PRD"/>
    <property type="match status" value="2"/>
</dbReference>
<dbReference type="Pfam" id="PF00359">
    <property type="entry name" value="PTS_EIIA_2"/>
    <property type="match status" value="1"/>
</dbReference>
<dbReference type="InterPro" id="IPR036388">
    <property type="entry name" value="WH-like_DNA-bd_sf"/>
</dbReference>
<keyword evidence="1" id="KW-0677">Repeat</keyword>
<dbReference type="Gene3D" id="3.40.930.10">
    <property type="entry name" value="Mannitol-specific EII, Chain A"/>
    <property type="match status" value="1"/>
</dbReference>
<comment type="caution">
    <text evidence="7">The sequence shown here is derived from an EMBL/GenBank/DDBJ whole genome shotgun (WGS) entry which is preliminary data.</text>
</comment>
<proteinExistence type="predicted"/>
<dbReference type="InterPro" id="IPR002178">
    <property type="entry name" value="PTS_EIIA_type-2_dom"/>
</dbReference>
<keyword evidence="3" id="KW-0010">Activator</keyword>
<evidence type="ECO:0000256" key="4">
    <source>
        <dbReference type="ARBA" id="ARBA00023163"/>
    </source>
</evidence>
<dbReference type="SUPFAM" id="SSF55804">
    <property type="entry name" value="Phoshotransferase/anion transport protein"/>
    <property type="match status" value="1"/>
</dbReference>
<dbReference type="Proteomes" id="UP000676917">
    <property type="component" value="Unassembled WGS sequence"/>
</dbReference>
<gene>
    <name evidence="7" type="ORF">J43TS3_20120</name>
</gene>
<evidence type="ECO:0000313" key="7">
    <source>
        <dbReference type="EMBL" id="GIO27401.1"/>
    </source>
</evidence>
<dbReference type="Gene3D" id="1.10.10.10">
    <property type="entry name" value="Winged helix-like DNA-binding domain superfamily/Winged helix DNA-binding domain"/>
    <property type="match status" value="2"/>
</dbReference>